<feature type="region of interest" description="Disordered" evidence="1">
    <location>
        <begin position="457"/>
        <end position="523"/>
    </location>
</feature>
<comment type="caution">
    <text evidence="4">The sequence shown here is derived from an EMBL/GenBank/DDBJ whole genome shotgun (WGS) entry which is preliminary data.</text>
</comment>
<dbReference type="AlphaFoldDB" id="A0AA88GNY2"/>
<feature type="transmembrane region" description="Helical" evidence="2">
    <location>
        <begin position="421"/>
        <end position="446"/>
    </location>
</feature>
<evidence type="ECO:0000256" key="2">
    <source>
        <dbReference type="SAM" id="Phobius"/>
    </source>
</evidence>
<sequence>MSSQWCIGVLPTLVVHASKPSVITQDLASNPYSKSQLWNDQESSVGDVSTKFMRAISKNTEFHLSGKRNVVTSMANGGEQPFELFPMAGRGQPIAVKADIEYKFLGMDFGGQYVNGHLIVLKNPIQHFSFLEPGPPPQAEPSKKSESTSPISKIVNAYQQSNRDMRGGCYYNVTATVVETAKHNLNNHFCLYSTNAGFFNTHVHSCLGNVISDGRVIHSSKRHNVNFGIMKEGQYFVGYLNENTNLNNFDQLMAGVIWLVRKGKSFVTESEIIEEMSTQETGPSFVTVRASRSALGHNKEGHLVLVSIDGDGNHNKGPTLHELALLLIELGVENAINLDGGGSVTVVRDNNIIINSVSDGCHASDNDYDADFGRRNSYFRCPRKVMTTTCFHDYLSETERAIQKALIGQDQEQFSSRINQFIFLMQVLIAVVLIIGFSVIILLIVFTCSLCCCGGTSGSSTSRGSGGSKKSKKGPKYSKLNENDLEMMNMTIDEDDSENGDVLQSVDKEFMETQSPQTTTLTK</sequence>
<accession>A0AA88GNY2</accession>
<dbReference type="Proteomes" id="UP000816034">
    <property type="component" value="Unassembled WGS sequence"/>
</dbReference>
<name>A0AA88GNY2_NAELO</name>
<evidence type="ECO:0000313" key="4">
    <source>
        <dbReference type="EMBL" id="KAG2386152.1"/>
    </source>
</evidence>
<dbReference type="GeneID" id="68095053"/>
<keyword evidence="2" id="KW-0812">Transmembrane</keyword>
<reference evidence="4 5" key="1">
    <citation type="journal article" date="2018" name="BMC Genomics">
        <title>The genome of Naegleria lovaniensis, the basis for a comparative approach to unravel pathogenicity factors of the human pathogenic amoeba N. fowleri.</title>
        <authorList>
            <person name="Liechti N."/>
            <person name="Schurch N."/>
            <person name="Bruggmann R."/>
            <person name="Wittwer M."/>
        </authorList>
    </citation>
    <scope>NUCLEOTIDE SEQUENCE [LARGE SCALE GENOMIC DNA]</scope>
    <source>
        <strain evidence="4 5">ATCC 30569</strain>
    </source>
</reference>
<dbReference type="PANTHER" id="PTHR40446:SF2">
    <property type="entry name" value="N-ACETYLGLUCOSAMINE-1-PHOSPHODIESTER ALPHA-N-ACETYLGLUCOSAMINIDASE"/>
    <property type="match status" value="1"/>
</dbReference>
<evidence type="ECO:0000256" key="1">
    <source>
        <dbReference type="SAM" id="MobiDB-lite"/>
    </source>
</evidence>
<dbReference type="PANTHER" id="PTHR40446">
    <property type="entry name" value="N-ACETYLGLUCOSAMINE-1-PHOSPHODIESTER ALPHA-N-ACETYLGLUCOSAMINIDASE"/>
    <property type="match status" value="1"/>
</dbReference>
<proteinExistence type="predicted"/>
<gene>
    <name evidence="4" type="ORF">C9374_002598</name>
</gene>
<evidence type="ECO:0000313" key="5">
    <source>
        <dbReference type="Proteomes" id="UP000816034"/>
    </source>
</evidence>
<dbReference type="InterPro" id="IPR018711">
    <property type="entry name" value="NAGPA"/>
</dbReference>
<protein>
    <recommendedName>
        <fullName evidence="3">Phosphodiester glycosidase domain-containing protein</fullName>
    </recommendedName>
</protein>
<dbReference type="GO" id="GO:0033299">
    <property type="term" value="P:secretion of lysosomal enzymes"/>
    <property type="evidence" value="ECO:0007669"/>
    <property type="project" value="TreeGrafter"/>
</dbReference>
<dbReference type="Pfam" id="PF09992">
    <property type="entry name" value="NAGPA"/>
    <property type="match status" value="1"/>
</dbReference>
<feature type="domain" description="Phosphodiester glycosidase" evidence="3">
    <location>
        <begin position="192"/>
        <end position="358"/>
    </location>
</feature>
<keyword evidence="2" id="KW-0472">Membrane</keyword>
<feature type="compositionally biased region" description="Polar residues" evidence="1">
    <location>
        <begin position="512"/>
        <end position="523"/>
    </location>
</feature>
<keyword evidence="2" id="KW-1133">Transmembrane helix</keyword>
<dbReference type="RefSeq" id="XP_044550144.1">
    <property type="nucleotide sequence ID" value="XM_044692032.1"/>
</dbReference>
<feature type="region of interest" description="Disordered" evidence="1">
    <location>
        <begin position="131"/>
        <end position="150"/>
    </location>
</feature>
<evidence type="ECO:0000259" key="3">
    <source>
        <dbReference type="Pfam" id="PF09992"/>
    </source>
</evidence>
<organism evidence="4 5">
    <name type="scientific">Naegleria lovaniensis</name>
    <name type="common">Amoeba</name>
    <dbReference type="NCBI Taxonomy" id="51637"/>
    <lineage>
        <taxon>Eukaryota</taxon>
        <taxon>Discoba</taxon>
        <taxon>Heterolobosea</taxon>
        <taxon>Tetramitia</taxon>
        <taxon>Eutetramitia</taxon>
        <taxon>Vahlkampfiidae</taxon>
        <taxon>Naegleria</taxon>
    </lineage>
</organism>
<dbReference type="EMBL" id="PYSW02000016">
    <property type="protein sequence ID" value="KAG2386152.1"/>
    <property type="molecule type" value="Genomic_DNA"/>
</dbReference>
<keyword evidence="5" id="KW-1185">Reference proteome</keyword>